<evidence type="ECO:0000313" key="5">
    <source>
        <dbReference type="EMBL" id="CUP87073.1"/>
    </source>
</evidence>
<dbReference type="Proteomes" id="UP000095563">
    <property type="component" value="Unassembled WGS sequence"/>
</dbReference>
<protein>
    <submittedName>
        <fullName evidence="5">ABC transporter</fullName>
        <ecNumber evidence="5">3.6.3.-</ecNumber>
    </submittedName>
</protein>
<dbReference type="EMBL" id="CZBO01000001">
    <property type="protein sequence ID" value="CUP87073.1"/>
    <property type="molecule type" value="Genomic_DNA"/>
</dbReference>
<dbReference type="CDD" id="cd03230">
    <property type="entry name" value="ABC_DR_subfamily_A"/>
    <property type="match status" value="1"/>
</dbReference>
<dbReference type="InterPro" id="IPR003439">
    <property type="entry name" value="ABC_transporter-like_ATP-bd"/>
</dbReference>
<accession>A0A174RNE1</accession>
<evidence type="ECO:0000256" key="3">
    <source>
        <dbReference type="ARBA" id="ARBA00022840"/>
    </source>
</evidence>
<name>A0A174RNE1_9CLOT</name>
<dbReference type="SMART" id="SM00382">
    <property type="entry name" value="AAA"/>
    <property type="match status" value="1"/>
</dbReference>
<feature type="domain" description="ABC transporter" evidence="4">
    <location>
        <begin position="4"/>
        <end position="229"/>
    </location>
</feature>
<proteinExistence type="predicted"/>
<evidence type="ECO:0000256" key="2">
    <source>
        <dbReference type="ARBA" id="ARBA00022741"/>
    </source>
</evidence>
<dbReference type="GO" id="GO:0016887">
    <property type="term" value="F:ATP hydrolysis activity"/>
    <property type="evidence" value="ECO:0007669"/>
    <property type="project" value="InterPro"/>
</dbReference>
<dbReference type="AlphaFoldDB" id="A0A174RNE1"/>
<keyword evidence="1" id="KW-0813">Transport</keyword>
<dbReference type="InterPro" id="IPR003593">
    <property type="entry name" value="AAA+_ATPase"/>
</dbReference>
<evidence type="ECO:0000259" key="4">
    <source>
        <dbReference type="PROSITE" id="PS50893"/>
    </source>
</evidence>
<dbReference type="Gene3D" id="3.40.50.300">
    <property type="entry name" value="P-loop containing nucleotide triphosphate hydrolases"/>
    <property type="match status" value="1"/>
</dbReference>
<evidence type="ECO:0000313" key="6">
    <source>
        <dbReference type="Proteomes" id="UP000095563"/>
    </source>
</evidence>
<dbReference type="InterPro" id="IPR017871">
    <property type="entry name" value="ABC_transporter-like_CS"/>
</dbReference>
<dbReference type="PROSITE" id="PS50893">
    <property type="entry name" value="ABC_TRANSPORTER_2"/>
    <property type="match status" value="1"/>
</dbReference>
<dbReference type="PROSITE" id="PS00211">
    <property type="entry name" value="ABC_TRANSPORTER_1"/>
    <property type="match status" value="1"/>
</dbReference>
<dbReference type="RefSeq" id="WP_055207069.1">
    <property type="nucleotide sequence ID" value="NZ_CZBO01000001.1"/>
</dbReference>
<dbReference type="SUPFAM" id="SSF52540">
    <property type="entry name" value="P-loop containing nucleoside triphosphate hydrolases"/>
    <property type="match status" value="1"/>
</dbReference>
<dbReference type="EC" id="3.6.3.-" evidence="5"/>
<dbReference type="PANTHER" id="PTHR42939">
    <property type="entry name" value="ABC TRANSPORTER ATP-BINDING PROTEIN ALBC-RELATED"/>
    <property type="match status" value="1"/>
</dbReference>
<dbReference type="InterPro" id="IPR051782">
    <property type="entry name" value="ABC_Transporter_VariousFunc"/>
</dbReference>
<dbReference type="GO" id="GO:0005524">
    <property type="term" value="F:ATP binding"/>
    <property type="evidence" value="ECO:0007669"/>
    <property type="project" value="UniProtKB-KW"/>
</dbReference>
<keyword evidence="5" id="KW-0378">Hydrolase</keyword>
<organism evidence="5 6">
    <name type="scientific">Clostridium baratii</name>
    <dbReference type="NCBI Taxonomy" id="1561"/>
    <lineage>
        <taxon>Bacteria</taxon>
        <taxon>Bacillati</taxon>
        <taxon>Bacillota</taxon>
        <taxon>Clostridia</taxon>
        <taxon>Eubacteriales</taxon>
        <taxon>Clostridiaceae</taxon>
        <taxon>Clostridium</taxon>
    </lineage>
</organism>
<reference evidence="5 6" key="1">
    <citation type="submission" date="2015-09" db="EMBL/GenBank/DDBJ databases">
        <authorList>
            <consortium name="Pathogen Informatics"/>
        </authorList>
    </citation>
    <scope>NUCLEOTIDE SEQUENCE [LARGE SCALE GENOMIC DNA]</scope>
    <source>
        <strain evidence="5 6">2789STDY5834956</strain>
    </source>
</reference>
<evidence type="ECO:0000256" key="1">
    <source>
        <dbReference type="ARBA" id="ARBA00022448"/>
    </source>
</evidence>
<dbReference type="InterPro" id="IPR027417">
    <property type="entry name" value="P-loop_NTPase"/>
</dbReference>
<dbReference type="Pfam" id="PF00005">
    <property type="entry name" value="ABC_tran"/>
    <property type="match status" value="1"/>
</dbReference>
<dbReference type="PANTHER" id="PTHR42939:SF1">
    <property type="entry name" value="ABC TRANSPORTER ATP-BINDING PROTEIN ALBC-RELATED"/>
    <property type="match status" value="1"/>
</dbReference>
<keyword evidence="3" id="KW-0067">ATP-binding</keyword>
<keyword evidence="2" id="KW-0547">Nucleotide-binding</keyword>
<sequence length="296" mass="33074">MNVIEIKDLTKDYGNNKGIFDVNLTVKKGEVFGFLGPNGAGKTTTIRHLMGFVHSDKGKCLINGIDCSKESDKIQEKLGYLPGEIAFMDDMTGIEFIHFIADMKGLKDFNKALELIKMFELDPKGKIKKMSKGMKQKIGIVCAFMGNPDILILDEPTSGLDPLMQNRFVELILSEKEKGKTIFMSSHIFDEIEKTCDRTAIIKDGHVVAVENMKTLSNSKHKSYVITFLNDEIAKEFSKENLKIKEVIGNVVTVSVKGDINPLIKALSKYSVTSLDVKTESLEELFMHFYGGESND</sequence>
<gene>
    <name evidence="5" type="primary">drrA</name>
    <name evidence="5" type="ORF">ERS852568_01103</name>
</gene>